<feature type="signal peptide" evidence="1">
    <location>
        <begin position="1"/>
        <end position="20"/>
    </location>
</feature>
<dbReference type="EMBL" id="LR881468">
    <property type="protein sequence ID" value="CAD5324997.1"/>
    <property type="molecule type" value="Genomic_DNA"/>
</dbReference>
<dbReference type="Proteomes" id="UP000516314">
    <property type="component" value="Chromosome 3"/>
</dbReference>
<accession>A0A7G2EUA2</accession>
<evidence type="ECO:0000256" key="1">
    <source>
        <dbReference type="SAM" id="SignalP"/>
    </source>
</evidence>
<evidence type="ECO:0000313" key="2">
    <source>
        <dbReference type="EMBL" id="CAD5324997.1"/>
    </source>
</evidence>
<keyword evidence="1" id="KW-0732">Signal</keyword>
<sequence>MFFQLFSLLFLTLSVTSVTSSRFLYDFDPVPSSATTPLETNPVGFSGAVIKVGANMAVSGSQIPLASLSLGNDALLTSNKDEVPLIHQITISVVQYPLSNIIKLSARRRISIASKQSTTSYPVDYNQVMILSQTMVDEAEIRVLDVKCHISAAKDQKNFQIDEVRVSESVRAEILGSAKTPRFGSGMSCVTTTIRESMSEFIPTIRSRSFADIR</sequence>
<dbReference type="AlphaFoldDB" id="A0A7G2EUA2"/>
<gene>
    <name evidence="2" type="ORF">AT9943_LOCUS12861</name>
</gene>
<evidence type="ECO:0000313" key="3">
    <source>
        <dbReference type="Proteomes" id="UP000516314"/>
    </source>
</evidence>
<name>A0A7G2EUA2_ARATH</name>
<protein>
    <submittedName>
        <fullName evidence="2">(thale cress) hypothetical protein</fullName>
    </submittedName>
</protein>
<feature type="chain" id="PRO_5028980962" evidence="1">
    <location>
        <begin position="21"/>
        <end position="214"/>
    </location>
</feature>
<proteinExistence type="predicted"/>
<organism evidence="2 3">
    <name type="scientific">Arabidopsis thaliana</name>
    <name type="common">Mouse-ear cress</name>
    <dbReference type="NCBI Taxonomy" id="3702"/>
    <lineage>
        <taxon>Eukaryota</taxon>
        <taxon>Viridiplantae</taxon>
        <taxon>Streptophyta</taxon>
        <taxon>Embryophyta</taxon>
        <taxon>Tracheophyta</taxon>
        <taxon>Spermatophyta</taxon>
        <taxon>Magnoliopsida</taxon>
        <taxon>eudicotyledons</taxon>
        <taxon>Gunneridae</taxon>
        <taxon>Pentapetalae</taxon>
        <taxon>rosids</taxon>
        <taxon>malvids</taxon>
        <taxon>Brassicales</taxon>
        <taxon>Brassicaceae</taxon>
        <taxon>Camelineae</taxon>
        <taxon>Arabidopsis</taxon>
    </lineage>
</organism>
<reference evidence="2 3" key="1">
    <citation type="submission" date="2020-09" db="EMBL/GenBank/DDBJ databases">
        <authorList>
            <person name="Ashkenazy H."/>
        </authorList>
    </citation>
    <scope>NUCLEOTIDE SEQUENCE [LARGE SCALE GENOMIC DNA]</scope>
    <source>
        <strain evidence="3">cv. Cdm-0</strain>
    </source>
</reference>